<dbReference type="EC" id="3.5.1.14" evidence="4"/>
<reference evidence="4 5" key="1">
    <citation type="submission" date="2017-04" db="EMBL/GenBank/DDBJ databases">
        <title>Bacillus krulwichiae AM31D Genome sequencing and assembly.</title>
        <authorList>
            <person name="Krulwich T.A."/>
            <person name="Anastor L."/>
            <person name="Ehrlich R."/>
            <person name="Ehrlich G.D."/>
            <person name="Janto B."/>
        </authorList>
    </citation>
    <scope>NUCLEOTIDE SEQUENCE [LARGE SCALE GENOMIC DNA]</scope>
    <source>
        <strain evidence="4 5">AM31D</strain>
    </source>
</reference>
<dbReference type="Gene3D" id="3.40.630.10">
    <property type="entry name" value="Zn peptidases"/>
    <property type="match status" value="1"/>
</dbReference>
<dbReference type="PANTHER" id="PTHR11014:SF63">
    <property type="entry name" value="METALLOPEPTIDASE, PUTATIVE (AFU_ORTHOLOGUE AFUA_6G09600)-RELATED"/>
    <property type="match status" value="1"/>
</dbReference>
<dbReference type="EMBL" id="CP020814">
    <property type="protein sequence ID" value="ARK32341.1"/>
    <property type="molecule type" value="Genomic_DNA"/>
</dbReference>
<gene>
    <name evidence="4" type="primary">amaA_2</name>
    <name evidence="4" type="ORF">BkAM31D_22165</name>
</gene>
<keyword evidence="2" id="KW-0479">Metal-binding</keyword>
<dbReference type="KEGG" id="bkw:BkAM31D_22165"/>
<protein>
    <submittedName>
        <fullName evidence="4">N-acyl-L-amino acid amidohydrolase</fullName>
        <ecNumber evidence="4">3.5.1.14</ecNumber>
    </submittedName>
</protein>
<accession>A0A1X9MKU4</accession>
<dbReference type="InterPro" id="IPR017439">
    <property type="entry name" value="Amidohydrolase"/>
</dbReference>
<feature type="binding site" evidence="2">
    <location>
        <position position="363"/>
    </location>
    <ligand>
        <name>Mn(2+)</name>
        <dbReference type="ChEBI" id="CHEBI:29035"/>
        <label>2</label>
    </ligand>
</feature>
<dbReference type="InterPro" id="IPR011650">
    <property type="entry name" value="Peptidase_M20_dimer"/>
</dbReference>
<feature type="binding site" evidence="2">
    <location>
        <position position="163"/>
    </location>
    <ligand>
        <name>Mn(2+)</name>
        <dbReference type="ChEBI" id="CHEBI:29035"/>
        <label>2</label>
    </ligand>
</feature>
<feature type="binding site" evidence="2">
    <location>
        <position position="104"/>
    </location>
    <ligand>
        <name>Mn(2+)</name>
        <dbReference type="ChEBI" id="CHEBI:29035"/>
        <label>2</label>
    </ligand>
</feature>
<dbReference type="RefSeq" id="WP_066157160.1">
    <property type="nucleotide sequence ID" value="NZ_CP020814.1"/>
</dbReference>
<dbReference type="Pfam" id="PF01546">
    <property type="entry name" value="Peptidase_M20"/>
    <property type="match status" value="1"/>
</dbReference>
<feature type="domain" description="Peptidase M20 dimerisation" evidence="3">
    <location>
        <begin position="187"/>
        <end position="278"/>
    </location>
</feature>
<evidence type="ECO:0000259" key="3">
    <source>
        <dbReference type="Pfam" id="PF07687"/>
    </source>
</evidence>
<keyword evidence="2" id="KW-0464">Manganese</keyword>
<dbReference type="NCBIfam" id="TIGR01891">
    <property type="entry name" value="amidohydrolases"/>
    <property type="match status" value="1"/>
</dbReference>
<organism evidence="4 5">
    <name type="scientific">Halalkalibacter krulwichiae</name>
    <dbReference type="NCBI Taxonomy" id="199441"/>
    <lineage>
        <taxon>Bacteria</taxon>
        <taxon>Bacillati</taxon>
        <taxon>Bacillota</taxon>
        <taxon>Bacilli</taxon>
        <taxon>Bacillales</taxon>
        <taxon>Bacillaceae</taxon>
        <taxon>Halalkalibacter</taxon>
    </lineage>
</organism>
<dbReference type="GO" id="GO:0019877">
    <property type="term" value="P:diaminopimelate biosynthetic process"/>
    <property type="evidence" value="ECO:0007669"/>
    <property type="project" value="UniProtKB-ARBA"/>
</dbReference>
<dbReference type="FunFam" id="3.30.70.360:FF:000001">
    <property type="entry name" value="N-acetyldiaminopimelate deacetylase"/>
    <property type="match status" value="1"/>
</dbReference>
<proteinExistence type="predicted"/>
<name>A0A1X9MKU4_9BACI</name>
<evidence type="ECO:0000256" key="2">
    <source>
        <dbReference type="PIRSR" id="PIRSR005962-1"/>
    </source>
</evidence>
<keyword evidence="1 4" id="KW-0378">Hydrolase</keyword>
<dbReference type="Gene3D" id="3.30.70.360">
    <property type="match status" value="1"/>
</dbReference>
<dbReference type="SUPFAM" id="SSF55031">
    <property type="entry name" value="Bacterial exopeptidase dimerisation domain"/>
    <property type="match status" value="1"/>
</dbReference>
<dbReference type="Proteomes" id="UP000193006">
    <property type="component" value="Chromosome"/>
</dbReference>
<feature type="binding site" evidence="2">
    <location>
        <position position="138"/>
    </location>
    <ligand>
        <name>Mn(2+)</name>
        <dbReference type="ChEBI" id="CHEBI:29035"/>
        <label>2</label>
    </ligand>
</feature>
<sequence length="391" mass="43010">MNTTLVEIEKEVLSWRRHLHQHPELSYQEKETSDFIYQQLIQMSGLEVSRPTETSVVAVLKGMRKTGSNLTIAFRADMDALPIEEEAEIEYRSKNKGVMHACGHDAHTAMLLGAAKVLAAKKEDLSGEIRFVFQHAEEAFPGGASELVEKGIIDGVDYAFALHVSPYYEKGTICIREGAFCAAADDFEIKIIGSGGHASTPELTIDPLMIGAEITTNLQQIVARKISVLKAPVVSVTKFQCGSALNVIADTAELGGTIRSLNEESRVKARELLEQIVAGITAAHGASYEISWEYGYPAIVNDHQAVAFSREVGEAHFGKEHVVEIEEPMFGTEDFSAFSVRVPSSMQFIGVHNPQWGDAYPLHHPKFRVDEDSLIYGVKYFVGLAEQLASK</sequence>
<dbReference type="GO" id="GO:0046872">
    <property type="term" value="F:metal ion binding"/>
    <property type="evidence" value="ECO:0007669"/>
    <property type="project" value="UniProtKB-KW"/>
</dbReference>
<dbReference type="STRING" id="199441.BkAM31D_22165"/>
<keyword evidence="5" id="KW-1185">Reference proteome</keyword>
<evidence type="ECO:0000256" key="1">
    <source>
        <dbReference type="ARBA" id="ARBA00022801"/>
    </source>
</evidence>
<dbReference type="GO" id="GO:0050118">
    <property type="term" value="F:N-acetyldiaminopimelate deacetylase activity"/>
    <property type="evidence" value="ECO:0007669"/>
    <property type="project" value="UniProtKB-ARBA"/>
</dbReference>
<dbReference type="GO" id="GO:0004046">
    <property type="term" value="F:aminoacylase activity"/>
    <property type="evidence" value="ECO:0007669"/>
    <property type="project" value="UniProtKB-EC"/>
</dbReference>
<dbReference type="SUPFAM" id="SSF53187">
    <property type="entry name" value="Zn-dependent exopeptidases"/>
    <property type="match status" value="1"/>
</dbReference>
<dbReference type="InterPro" id="IPR002933">
    <property type="entry name" value="Peptidase_M20"/>
</dbReference>
<dbReference type="AlphaFoldDB" id="A0A1X9MKU4"/>
<evidence type="ECO:0000313" key="4">
    <source>
        <dbReference type="EMBL" id="ARK32341.1"/>
    </source>
</evidence>
<dbReference type="InterPro" id="IPR036264">
    <property type="entry name" value="Bact_exopeptidase_dim_dom"/>
</dbReference>
<dbReference type="PIRSF" id="PIRSF005962">
    <property type="entry name" value="Pept_M20D_amidohydro"/>
    <property type="match status" value="1"/>
</dbReference>
<comment type="cofactor">
    <cofactor evidence="2">
        <name>Mn(2+)</name>
        <dbReference type="ChEBI" id="CHEBI:29035"/>
    </cofactor>
    <text evidence="2">The Mn(2+) ion enhances activity.</text>
</comment>
<feature type="binding site" evidence="2">
    <location>
        <position position="102"/>
    </location>
    <ligand>
        <name>Mn(2+)</name>
        <dbReference type="ChEBI" id="CHEBI:29035"/>
        <label>2</label>
    </ligand>
</feature>
<evidence type="ECO:0000313" key="5">
    <source>
        <dbReference type="Proteomes" id="UP000193006"/>
    </source>
</evidence>
<dbReference type="Pfam" id="PF07687">
    <property type="entry name" value="M20_dimer"/>
    <property type="match status" value="1"/>
</dbReference>
<dbReference type="PANTHER" id="PTHR11014">
    <property type="entry name" value="PEPTIDASE M20 FAMILY MEMBER"/>
    <property type="match status" value="1"/>
</dbReference>